<dbReference type="EMBL" id="JAQQWN010000004">
    <property type="protein sequence ID" value="KAK8089094.1"/>
    <property type="molecule type" value="Genomic_DNA"/>
</dbReference>
<feature type="region of interest" description="Disordered" evidence="1">
    <location>
        <begin position="1"/>
        <end position="212"/>
    </location>
</feature>
<gene>
    <name evidence="2" type="ORF">PG997_004055</name>
</gene>
<protein>
    <submittedName>
        <fullName evidence="2">Uncharacterized protein</fullName>
    </submittedName>
</protein>
<feature type="compositionally biased region" description="Polar residues" evidence="1">
    <location>
        <begin position="78"/>
        <end position="105"/>
    </location>
</feature>
<keyword evidence="3" id="KW-1185">Reference proteome</keyword>
<organism evidence="2 3">
    <name type="scientific">Apiospora hydei</name>
    <dbReference type="NCBI Taxonomy" id="1337664"/>
    <lineage>
        <taxon>Eukaryota</taxon>
        <taxon>Fungi</taxon>
        <taxon>Dikarya</taxon>
        <taxon>Ascomycota</taxon>
        <taxon>Pezizomycotina</taxon>
        <taxon>Sordariomycetes</taxon>
        <taxon>Xylariomycetidae</taxon>
        <taxon>Amphisphaeriales</taxon>
        <taxon>Apiosporaceae</taxon>
        <taxon>Apiospora</taxon>
    </lineage>
</organism>
<feature type="compositionally biased region" description="Basic and acidic residues" evidence="1">
    <location>
        <begin position="1"/>
        <end position="17"/>
    </location>
</feature>
<proteinExistence type="predicted"/>
<dbReference type="RefSeq" id="XP_066671988.1">
    <property type="nucleotide sequence ID" value="XM_066808370.1"/>
</dbReference>
<feature type="region of interest" description="Disordered" evidence="1">
    <location>
        <begin position="277"/>
        <end position="320"/>
    </location>
</feature>
<dbReference type="GeneID" id="92041430"/>
<evidence type="ECO:0000313" key="2">
    <source>
        <dbReference type="EMBL" id="KAK8089094.1"/>
    </source>
</evidence>
<evidence type="ECO:0000313" key="3">
    <source>
        <dbReference type="Proteomes" id="UP001433268"/>
    </source>
</evidence>
<accession>A0ABR1X0Z6</accession>
<dbReference type="Proteomes" id="UP001433268">
    <property type="component" value="Unassembled WGS sequence"/>
</dbReference>
<comment type="caution">
    <text evidence="2">The sequence shown here is derived from an EMBL/GenBank/DDBJ whole genome shotgun (WGS) entry which is preliminary data.</text>
</comment>
<feature type="compositionally biased region" description="Basic and acidic residues" evidence="1">
    <location>
        <begin position="282"/>
        <end position="293"/>
    </location>
</feature>
<name>A0ABR1X0Z6_9PEZI</name>
<evidence type="ECO:0000256" key="1">
    <source>
        <dbReference type="SAM" id="MobiDB-lite"/>
    </source>
</evidence>
<feature type="compositionally biased region" description="Polar residues" evidence="1">
    <location>
        <begin position="117"/>
        <end position="127"/>
    </location>
</feature>
<reference evidence="2 3" key="1">
    <citation type="submission" date="2023-01" db="EMBL/GenBank/DDBJ databases">
        <title>Analysis of 21 Apiospora genomes using comparative genomics revels a genus with tremendous synthesis potential of carbohydrate active enzymes and secondary metabolites.</title>
        <authorList>
            <person name="Sorensen T."/>
        </authorList>
    </citation>
    <scope>NUCLEOTIDE SEQUENCE [LARGE SCALE GENOMIC DNA]</scope>
    <source>
        <strain evidence="2 3">CBS 114990</strain>
    </source>
</reference>
<sequence length="432" mass="47619">MQRSDVRPVYEDEKENNYKPQTLPKTRVEQITAPVTDHGKSVPAHKKPRYKQPTVRNEASELANRDLDSSAVDGNHTDFVTQSYEGLPHTSSRAPNERSTFSDLTTPAHGLQANAGIDTTRSLPGSRNSKEQGPVDVEQLRAQKKASGTEESSWTKRSTRSPDETMFPKLTSSVLGEEANPFGEYDSSPRDPGNAFGSIPPTPTDAASSSHDAYPYIVNDSWGYEQSHFEKMAEELAEEDLMRAGKRSGLFGSSRDSSTASSNPFFGNLTPSLISIESCPSDEERTDGNEHYEMAAGGGSDGEEEDTATGKKSPKQLGKHIRNTGIGSWHTDDFIEFSSSEDHVRKTAKYSKYADNRHNNVKTTGYRMPDARNMYNHYVMESTLSSHSSDFQPPADGSSLLAHTGHSVDDIPFSGTRAPRRRLRRLGGLLRP</sequence>